<name>A0ABN7WGE0_GIGMA</name>
<reference evidence="2 3" key="1">
    <citation type="submission" date="2021-06" db="EMBL/GenBank/DDBJ databases">
        <authorList>
            <person name="Kallberg Y."/>
            <person name="Tangrot J."/>
            <person name="Rosling A."/>
        </authorList>
    </citation>
    <scope>NUCLEOTIDE SEQUENCE [LARGE SCALE GENOMIC DNA]</scope>
    <source>
        <strain evidence="2 3">120-4 pot B 10/14</strain>
    </source>
</reference>
<proteinExistence type="predicted"/>
<sequence length="130" mass="15535">DYIEVENNAKVNEENANKNNKPRKLVKKKGYYDKDVSSTKLAEFYQNQTEEGMTTSMYCEAKINDHPIFLPESSDSKETDDEEEWETDDDEEYEEEYLINKTYLYQEIYDESNNLSNEYYLENQTNNTKK</sequence>
<feature type="region of interest" description="Disordered" evidence="1">
    <location>
        <begin position="68"/>
        <end position="92"/>
    </location>
</feature>
<protein>
    <submittedName>
        <fullName evidence="2">24517_t:CDS:1</fullName>
    </submittedName>
</protein>
<keyword evidence="3" id="KW-1185">Reference proteome</keyword>
<dbReference type="EMBL" id="CAJVQB010043939">
    <property type="protein sequence ID" value="CAG8831541.1"/>
    <property type="molecule type" value="Genomic_DNA"/>
</dbReference>
<feature type="compositionally biased region" description="Acidic residues" evidence="1">
    <location>
        <begin position="78"/>
        <end position="92"/>
    </location>
</feature>
<dbReference type="Proteomes" id="UP000789901">
    <property type="component" value="Unassembled WGS sequence"/>
</dbReference>
<comment type="caution">
    <text evidence="2">The sequence shown here is derived from an EMBL/GenBank/DDBJ whole genome shotgun (WGS) entry which is preliminary data.</text>
</comment>
<feature type="region of interest" description="Disordered" evidence="1">
    <location>
        <begin position="1"/>
        <end position="22"/>
    </location>
</feature>
<evidence type="ECO:0000313" key="2">
    <source>
        <dbReference type="EMBL" id="CAG8831541.1"/>
    </source>
</evidence>
<feature type="compositionally biased region" description="Low complexity" evidence="1">
    <location>
        <begin position="1"/>
        <end position="10"/>
    </location>
</feature>
<organism evidence="2 3">
    <name type="scientific">Gigaspora margarita</name>
    <dbReference type="NCBI Taxonomy" id="4874"/>
    <lineage>
        <taxon>Eukaryota</taxon>
        <taxon>Fungi</taxon>
        <taxon>Fungi incertae sedis</taxon>
        <taxon>Mucoromycota</taxon>
        <taxon>Glomeromycotina</taxon>
        <taxon>Glomeromycetes</taxon>
        <taxon>Diversisporales</taxon>
        <taxon>Gigasporaceae</taxon>
        <taxon>Gigaspora</taxon>
    </lineage>
</organism>
<gene>
    <name evidence="2" type="ORF">GMARGA_LOCUS30699</name>
</gene>
<evidence type="ECO:0000256" key="1">
    <source>
        <dbReference type="SAM" id="MobiDB-lite"/>
    </source>
</evidence>
<accession>A0ABN7WGE0</accession>
<feature type="non-terminal residue" evidence="2">
    <location>
        <position position="1"/>
    </location>
</feature>
<evidence type="ECO:0000313" key="3">
    <source>
        <dbReference type="Proteomes" id="UP000789901"/>
    </source>
</evidence>